<keyword evidence="10" id="KW-1185">Reference proteome</keyword>
<evidence type="ECO:0000256" key="3">
    <source>
        <dbReference type="ARBA" id="ARBA00022679"/>
    </source>
</evidence>
<feature type="compositionally biased region" description="Low complexity" evidence="8">
    <location>
        <begin position="344"/>
        <end position="357"/>
    </location>
</feature>
<keyword evidence="3 7" id="KW-0808">Transferase</keyword>
<protein>
    <recommendedName>
        <fullName evidence="7">Fucosyltransferase</fullName>
        <ecNumber evidence="7">2.4.1.-</ecNumber>
    </recommendedName>
</protein>
<accession>A0AAV2DU22</accession>
<keyword evidence="7" id="KW-0812">Transmembrane</keyword>
<dbReference type="PANTHER" id="PTHR31889">
    <property type="entry name" value="FUCOSYLTRANSFERASE 2-RELATED"/>
    <property type="match status" value="1"/>
</dbReference>
<evidence type="ECO:0000256" key="1">
    <source>
        <dbReference type="ARBA" id="ARBA00010481"/>
    </source>
</evidence>
<dbReference type="InterPro" id="IPR004938">
    <property type="entry name" value="XG_FTase"/>
</dbReference>
<dbReference type="GO" id="GO:0071555">
    <property type="term" value="P:cell wall organization"/>
    <property type="evidence" value="ECO:0007669"/>
    <property type="project" value="UniProtKB-UniRule"/>
</dbReference>
<dbReference type="Gene3D" id="3.40.50.11340">
    <property type="match status" value="1"/>
</dbReference>
<evidence type="ECO:0000313" key="10">
    <source>
        <dbReference type="Proteomes" id="UP001497516"/>
    </source>
</evidence>
<evidence type="ECO:0000313" key="9">
    <source>
        <dbReference type="EMBL" id="CAL1377058.1"/>
    </source>
</evidence>
<dbReference type="PANTHER" id="PTHR31889:SF52">
    <property type="entry name" value="FUCOSYLTRANSFERASE"/>
    <property type="match status" value="1"/>
</dbReference>
<proteinExistence type="inferred from homology"/>
<keyword evidence="6 7" id="KW-0961">Cell wall biogenesis/degradation</keyword>
<dbReference type="EMBL" id="OZ034816">
    <property type="protein sequence ID" value="CAL1377058.1"/>
    <property type="molecule type" value="Genomic_DNA"/>
</dbReference>
<evidence type="ECO:0000256" key="4">
    <source>
        <dbReference type="ARBA" id="ARBA00023034"/>
    </source>
</evidence>
<comment type="function">
    <text evidence="7">May be involved in cell wall biosynthesis.</text>
</comment>
<feature type="region of interest" description="Disordered" evidence="8">
    <location>
        <begin position="61"/>
        <end position="127"/>
    </location>
</feature>
<comment type="similarity">
    <text evidence="1 7">Belongs to the glycosyltransferase 37 family.</text>
</comment>
<dbReference type="AlphaFoldDB" id="A0AAV2DU22"/>
<dbReference type="FunFam" id="3.40.50.11340:FF:000005">
    <property type="entry name" value="Galactoside 2-alpha-L-fucosyltransferase"/>
    <property type="match status" value="1"/>
</dbReference>
<evidence type="ECO:0000256" key="7">
    <source>
        <dbReference type="RuleBase" id="RU367004"/>
    </source>
</evidence>
<evidence type="ECO:0000256" key="6">
    <source>
        <dbReference type="ARBA" id="ARBA00023316"/>
    </source>
</evidence>
<dbReference type="EC" id="2.4.1.-" evidence="7"/>
<evidence type="ECO:0000256" key="2">
    <source>
        <dbReference type="ARBA" id="ARBA00022676"/>
    </source>
</evidence>
<comment type="subcellular location">
    <subcellularLocation>
        <location evidence="7">Golgi apparatus</location>
        <location evidence="7">Golgi stack membrane</location>
        <topology evidence="7">Single-pass type II membrane protein</topology>
    </subcellularLocation>
</comment>
<dbReference type="Pfam" id="PF03254">
    <property type="entry name" value="XG_FTase"/>
    <property type="match status" value="1"/>
</dbReference>
<dbReference type="GO" id="GO:0008107">
    <property type="term" value="F:galactoside 2-alpha-L-fucosyltransferase activity"/>
    <property type="evidence" value="ECO:0007669"/>
    <property type="project" value="InterPro"/>
</dbReference>
<dbReference type="GO" id="GO:0009969">
    <property type="term" value="P:xyloglucan biosynthetic process"/>
    <property type="evidence" value="ECO:0007669"/>
    <property type="project" value="TreeGrafter"/>
</dbReference>
<organism evidence="9 10">
    <name type="scientific">Linum trigynum</name>
    <dbReference type="NCBI Taxonomy" id="586398"/>
    <lineage>
        <taxon>Eukaryota</taxon>
        <taxon>Viridiplantae</taxon>
        <taxon>Streptophyta</taxon>
        <taxon>Embryophyta</taxon>
        <taxon>Tracheophyta</taxon>
        <taxon>Spermatophyta</taxon>
        <taxon>Magnoliopsida</taxon>
        <taxon>eudicotyledons</taxon>
        <taxon>Gunneridae</taxon>
        <taxon>Pentapetalae</taxon>
        <taxon>rosids</taxon>
        <taxon>fabids</taxon>
        <taxon>Malpighiales</taxon>
        <taxon>Linaceae</taxon>
        <taxon>Linum</taxon>
    </lineage>
</organism>
<keyword evidence="4 7" id="KW-0333">Golgi apparatus</keyword>
<feature type="region of interest" description="Disordered" evidence="8">
    <location>
        <begin position="344"/>
        <end position="384"/>
    </location>
</feature>
<sequence length="384" mass="41826">MENQQGLVASLRFLTAMAVCFIALPVLVILIPGIHQESSISDVLGQLYKLHPVGEGAAYNNNNAHHLVDDPQPVGQGSALKESNAQNQSDDPRPVGQGVALNESNAHNLSDDPHPIGQGAALNGSNAHNLYDDPRPVGQGVALNESNAHNLVDDPHPVGQGVDLNESNAHNLSDDPHPVGKGFAHNESNEHNLSDDGVSAPGFDEKSCLSRFQRRLYKKSERKPSAYLLFKLRSYEHLRRSCGLYTDSYNRTLEVIRSGEDIDITSIGNSTACKYLIWHPVNGLGNRIISLASTFLYTLLTNRVLLADLTLDMVDLFCEPFMGSPWILDPISLQARSCSSSVCPSPMRWSSSSSASPARRRSASTLTCTPEPRRIRAARPSPPR</sequence>
<keyword evidence="2 7" id="KW-0328">Glycosyltransferase</keyword>
<evidence type="ECO:0000256" key="5">
    <source>
        <dbReference type="ARBA" id="ARBA00023180"/>
    </source>
</evidence>
<name>A0AAV2DU22_9ROSI</name>
<keyword evidence="7" id="KW-1133">Transmembrane helix</keyword>
<dbReference type="Proteomes" id="UP001497516">
    <property type="component" value="Chromosome 3"/>
</dbReference>
<keyword evidence="7" id="KW-0472">Membrane</keyword>
<dbReference type="GO" id="GO:0032580">
    <property type="term" value="C:Golgi cisterna membrane"/>
    <property type="evidence" value="ECO:0007669"/>
    <property type="project" value="UniProtKB-SubCell"/>
</dbReference>
<gene>
    <name evidence="9" type="ORF">LTRI10_LOCUS18741</name>
</gene>
<dbReference type="GO" id="GO:0042546">
    <property type="term" value="P:cell wall biogenesis"/>
    <property type="evidence" value="ECO:0007669"/>
    <property type="project" value="InterPro"/>
</dbReference>
<evidence type="ECO:0000256" key="8">
    <source>
        <dbReference type="SAM" id="MobiDB-lite"/>
    </source>
</evidence>
<keyword evidence="5" id="KW-0325">Glycoprotein</keyword>
<feature type="transmembrane region" description="Helical" evidence="7">
    <location>
        <begin position="12"/>
        <end position="34"/>
    </location>
</feature>
<reference evidence="9 10" key="1">
    <citation type="submission" date="2024-04" db="EMBL/GenBank/DDBJ databases">
        <authorList>
            <person name="Fracassetti M."/>
        </authorList>
    </citation>
    <scope>NUCLEOTIDE SEQUENCE [LARGE SCALE GENOMIC DNA]</scope>
</reference>